<dbReference type="EMBL" id="BMAW01041155">
    <property type="protein sequence ID" value="GFU62544.1"/>
    <property type="molecule type" value="Genomic_DNA"/>
</dbReference>
<gene>
    <name evidence="1" type="ORF">NPIL_636891</name>
</gene>
<proteinExistence type="predicted"/>
<dbReference type="AlphaFoldDB" id="A0A8X6R4Z7"/>
<organism evidence="1 2">
    <name type="scientific">Nephila pilipes</name>
    <name type="common">Giant wood spider</name>
    <name type="synonym">Nephila maculata</name>
    <dbReference type="NCBI Taxonomy" id="299642"/>
    <lineage>
        <taxon>Eukaryota</taxon>
        <taxon>Metazoa</taxon>
        <taxon>Ecdysozoa</taxon>
        <taxon>Arthropoda</taxon>
        <taxon>Chelicerata</taxon>
        <taxon>Arachnida</taxon>
        <taxon>Araneae</taxon>
        <taxon>Araneomorphae</taxon>
        <taxon>Entelegynae</taxon>
        <taxon>Araneoidea</taxon>
        <taxon>Nephilidae</taxon>
        <taxon>Nephila</taxon>
    </lineage>
</organism>
<sequence>MLTHLFDNKNYLQGISPRGRDENAGSIEISTCFHETSTQSDPSAQNKVHGFCSPQCFPTQPISSNTLRKVLNIHHTARSQSSILLILLTPKSLKRKRLTIFLTKET</sequence>
<keyword evidence="2" id="KW-1185">Reference proteome</keyword>
<protein>
    <submittedName>
        <fullName evidence="1">Uncharacterized protein</fullName>
    </submittedName>
</protein>
<reference evidence="1" key="1">
    <citation type="submission" date="2020-08" db="EMBL/GenBank/DDBJ databases">
        <title>Multicomponent nature underlies the extraordinary mechanical properties of spider dragline silk.</title>
        <authorList>
            <person name="Kono N."/>
            <person name="Nakamura H."/>
            <person name="Mori M."/>
            <person name="Yoshida Y."/>
            <person name="Ohtoshi R."/>
            <person name="Malay A.D."/>
            <person name="Moran D.A.P."/>
            <person name="Tomita M."/>
            <person name="Numata K."/>
            <person name="Arakawa K."/>
        </authorList>
    </citation>
    <scope>NUCLEOTIDE SEQUENCE</scope>
</reference>
<comment type="caution">
    <text evidence="1">The sequence shown here is derived from an EMBL/GenBank/DDBJ whole genome shotgun (WGS) entry which is preliminary data.</text>
</comment>
<name>A0A8X6R4Z7_NEPPI</name>
<evidence type="ECO:0000313" key="1">
    <source>
        <dbReference type="EMBL" id="GFU62544.1"/>
    </source>
</evidence>
<dbReference type="Proteomes" id="UP000887013">
    <property type="component" value="Unassembled WGS sequence"/>
</dbReference>
<accession>A0A8X6R4Z7</accession>
<evidence type="ECO:0000313" key="2">
    <source>
        <dbReference type="Proteomes" id="UP000887013"/>
    </source>
</evidence>